<keyword evidence="6" id="KW-0969">Cilium</keyword>
<keyword evidence="3" id="KW-1005">Bacterial flagellum biogenesis</keyword>
<dbReference type="InterPro" id="IPR052563">
    <property type="entry name" value="FliK"/>
</dbReference>
<keyword evidence="6" id="KW-0966">Cell projection</keyword>
<feature type="domain" description="Flagellar hook-length control protein-like C-terminal" evidence="5">
    <location>
        <begin position="302"/>
        <end position="382"/>
    </location>
</feature>
<dbReference type="CDD" id="cd17470">
    <property type="entry name" value="T3SS_Flik_C"/>
    <property type="match status" value="1"/>
</dbReference>
<dbReference type="InterPro" id="IPR001635">
    <property type="entry name" value="Flag_hook_Flik"/>
</dbReference>
<dbReference type="GO" id="GO:0044780">
    <property type="term" value="P:bacterial-type flagellum assembly"/>
    <property type="evidence" value="ECO:0007669"/>
    <property type="project" value="InterPro"/>
</dbReference>
<evidence type="ECO:0000259" key="5">
    <source>
        <dbReference type="Pfam" id="PF02120"/>
    </source>
</evidence>
<dbReference type="GO" id="GO:0009424">
    <property type="term" value="C:bacterial-type flagellum hook"/>
    <property type="evidence" value="ECO:0007669"/>
    <property type="project" value="InterPro"/>
</dbReference>
<evidence type="ECO:0000256" key="3">
    <source>
        <dbReference type="ARBA" id="ARBA00022795"/>
    </source>
</evidence>
<reference evidence="6 7" key="1">
    <citation type="journal article" date="2015" name="Stand. Genomic Sci.">
        <title>Genomic Encyclopedia of Bacterial and Archaeal Type Strains, Phase III: the genomes of soil and plant-associated and newly described type strains.</title>
        <authorList>
            <person name="Whitman W.B."/>
            <person name="Woyke T."/>
            <person name="Klenk H.P."/>
            <person name="Zhou Y."/>
            <person name="Lilburn T.G."/>
            <person name="Beck B.J."/>
            <person name="De Vos P."/>
            <person name="Vandamme P."/>
            <person name="Eisen J.A."/>
            <person name="Garrity G."/>
            <person name="Hugenholtz P."/>
            <person name="Kyrpides N.C."/>
        </authorList>
    </citation>
    <scope>NUCLEOTIDE SEQUENCE [LARGE SCALE GENOMIC DNA]</scope>
    <source>
        <strain evidence="6 7">CGMCC 1.10136</strain>
    </source>
</reference>
<dbReference type="InterPro" id="IPR038610">
    <property type="entry name" value="FliK-like_C_sf"/>
</dbReference>
<comment type="caution">
    <text evidence="6">The sequence shown here is derived from an EMBL/GenBank/DDBJ whole genome shotgun (WGS) entry which is preliminary data.</text>
</comment>
<dbReference type="PANTHER" id="PTHR37533">
    <property type="entry name" value="FLAGELLAR HOOK-LENGTH CONTROL PROTEIN"/>
    <property type="match status" value="1"/>
</dbReference>
<dbReference type="AlphaFoldDB" id="A0A562LK76"/>
<gene>
    <name evidence="6" type="ORF">IP93_02630</name>
</gene>
<name>A0A562LK76_9GAMM</name>
<evidence type="ECO:0000256" key="2">
    <source>
        <dbReference type="ARBA" id="ARBA00009149"/>
    </source>
</evidence>
<evidence type="ECO:0000313" key="7">
    <source>
        <dbReference type="Proteomes" id="UP000316471"/>
    </source>
</evidence>
<protein>
    <submittedName>
        <fullName evidence="6">Flagellar hook-length control protein FliK</fullName>
    </submittedName>
</protein>
<comment type="similarity">
    <text evidence="2">Belongs to the FliK family.</text>
</comment>
<proteinExistence type="inferred from homology"/>
<feature type="compositionally biased region" description="Polar residues" evidence="4">
    <location>
        <begin position="182"/>
        <end position="196"/>
    </location>
</feature>
<organism evidence="6 7">
    <name type="scientific">Aerolutibacter ruishenii</name>
    <dbReference type="NCBI Taxonomy" id="686800"/>
    <lineage>
        <taxon>Bacteria</taxon>
        <taxon>Pseudomonadati</taxon>
        <taxon>Pseudomonadota</taxon>
        <taxon>Gammaproteobacteria</taxon>
        <taxon>Lysobacterales</taxon>
        <taxon>Lysobacteraceae</taxon>
        <taxon>Aerolutibacter</taxon>
    </lineage>
</organism>
<keyword evidence="7" id="KW-1185">Reference proteome</keyword>
<sequence>MGSAVATAASAPQTVAMPDAAGSRGAAASVDAESGGSPSSFERLMEPTDTTTSATPTPTAPSTDPRDGAAETVTADHAAPDPGQLLALLSQAAVTATGVAAPATAAAAPGTTGAVAGLALTAGARPSAVGTSAATAGFGAALGAAGALPATTGSAAEAVAPPFGLAAMGDLPGDGPLATAQGRANATSTMATQTAAGSAPGRDGPATMPPGMTVLPAPSANTASAALPPAVADLVTLAVATDAATPTDAANAGDPTPATPAWLGAAAPVSATSHASATSAPPPALAMPADPNAGFDDGLGTHVTWMAAHGMGEARIRINPDHLGTIDLVLNIDGQRISAEFQSTHADVRQALEGGLSRLRDQLAQHGLQLVQAQVGDGGDSRRSPRGDAPPTQGGDAHEPGQAPTATGAPGPQPRRARLLDTYA</sequence>
<evidence type="ECO:0000256" key="4">
    <source>
        <dbReference type="SAM" id="MobiDB-lite"/>
    </source>
</evidence>
<dbReference type="Proteomes" id="UP000316471">
    <property type="component" value="Unassembled WGS sequence"/>
</dbReference>
<keyword evidence="6" id="KW-0282">Flagellum</keyword>
<feature type="region of interest" description="Disordered" evidence="4">
    <location>
        <begin position="1"/>
        <end position="72"/>
    </location>
</feature>
<dbReference type="Pfam" id="PF02120">
    <property type="entry name" value="Flg_hook"/>
    <property type="match status" value="1"/>
</dbReference>
<comment type="function">
    <text evidence="1">Controls the length of the flagellar hook.</text>
</comment>
<feature type="region of interest" description="Disordered" evidence="4">
    <location>
        <begin position="174"/>
        <end position="204"/>
    </location>
</feature>
<evidence type="ECO:0000256" key="1">
    <source>
        <dbReference type="ARBA" id="ARBA00003944"/>
    </source>
</evidence>
<dbReference type="PRINTS" id="PR01007">
    <property type="entry name" value="FLGHOOKFLIK"/>
</dbReference>
<feature type="region of interest" description="Disordered" evidence="4">
    <location>
        <begin position="373"/>
        <end position="424"/>
    </location>
</feature>
<dbReference type="Gene3D" id="3.30.750.140">
    <property type="match status" value="1"/>
</dbReference>
<evidence type="ECO:0000313" key="6">
    <source>
        <dbReference type="EMBL" id="TWI08022.1"/>
    </source>
</evidence>
<accession>A0A562LK76</accession>
<feature type="compositionally biased region" description="Low complexity" evidence="4">
    <location>
        <begin position="400"/>
        <end position="410"/>
    </location>
</feature>
<dbReference type="EMBL" id="VLKP01000011">
    <property type="protein sequence ID" value="TWI08022.1"/>
    <property type="molecule type" value="Genomic_DNA"/>
</dbReference>
<dbReference type="InterPro" id="IPR021136">
    <property type="entry name" value="Flagellar_hook_control-like_C"/>
</dbReference>
<feature type="compositionally biased region" description="Low complexity" evidence="4">
    <location>
        <begin position="47"/>
        <end position="63"/>
    </location>
</feature>
<dbReference type="PANTHER" id="PTHR37533:SF2">
    <property type="entry name" value="FLAGELLAR HOOK-LENGTH CONTROL PROTEIN"/>
    <property type="match status" value="1"/>
</dbReference>